<dbReference type="KEGG" id="mphc:DMC14_002590"/>
<keyword evidence="2" id="KW-1185">Reference proteome</keyword>
<organism evidence="1 2">
    <name type="scientific">Metamycoplasma phocicerebrale</name>
    <dbReference type="NCBI Taxonomy" id="142649"/>
    <lineage>
        <taxon>Bacteria</taxon>
        <taxon>Bacillati</taxon>
        <taxon>Mycoplasmatota</taxon>
        <taxon>Mycoplasmoidales</taxon>
        <taxon>Metamycoplasmataceae</taxon>
        <taxon>Metamycoplasma</taxon>
    </lineage>
</organism>
<dbReference type="EMBL" id="CP033058">
    <property type="protein sequence ID" value="AZZ65658.1"/>
    <property type="molecule type" value="Genomic_DNA"/>
</dbReference>
<evidence type="ECO:0000313" key="2">
    <source>
        <dbReference type="Proteomes" id="UP000256585"/>
    </source>
</evidence>
<accession>A0A3Q9V5M5</accession>
<evidence type="ECO:0000313" key="1">
    <source>
        <dbReference type="EMBL" id="AZZ65658.1"/>
    </source>
</evidence>
<gene>
    <name evidence="1" type="ORF">DMC14_002590</name>
</gene>
<protein>
    <submittedName>
        <fullName evidence="1">Uncharacterized protein</fullName>
    </submittedName>
</protein>
<dbReference type="RefSeq" id="WP_116171519.1">
    <property type="nucleotide sequence ID" value="NZ_CP033058.2"/>
</dbReference>
<name>A0A3Q9V5M5_9BACT</name>
<proteinExistence type="predicted"/>
<dbReference type="AlphaFoldDB" id="A0A3Q9V5M5"/>
<sequence>MKDKKDNNFDLNTLLVKKDIKKEKPLSEQNSEEAEIDINSELFFTEDAIESISSSIIPRFEKKTFGYYIEKRIDDRLLELAKKTKTKKSEVLEKILKKVFGFEEEKKV</sequence>
<dbReference type="Proteomes" id="UP000256585">
    <property type="component" value="Chromosome"/>
</dbReference>
<reference evidence="1" key="1">
    <citation type="submission" date="2019-03" db="EMBL/GenBank/DDBJ databases">
        <title>Draft Sequence and Annotation of the Mycoplasma phocicerebrale Strain 1049T Genome.</title>
        <authorList>
            <person name="Frasca S.Jr."/>
            <person name="Kutish G.F."/>
            <person name="Castellanos Gell J."/>
            <person name="Michaels D.L."/>
            <person name="Brown D.R."/>
        </authorList>
    </citation>
    <scope>NUCLEOTIDE SEQUENCE</scope>
    <source>
        <strain evidence="1">1049</strain>
    </source>
</reference>